<name>A0A0U3THJ4_STRRO</name>
<organism evidence="1">
    <name type="scientific">Streptomyces rochei</name>
    <name type="common">Streptomyces parvullus</name>
    <dbReference type="NCBI Taxonomy" id="1928"/>
    <lineage>
        <taxon>Bacteria</taxon>
        <taxon>Bacillati</taxon>
        <taxon>Actinomycetota</taxon>
        <taxon>Actinomycetes</taxon>
        <taxon>Kitasatosporales</taxon>
        <taxon>Streptomycetaceae</taxon>
        <taxon>Streptomyces</taxon>
        <taxon>Streptomyces rochei group</taxon>
    </lineage>
</organism>
<protein>
    <submittedName>
        <fullName evidence="1">Uncharacterized protein</fullName>
    </submittedName>
</protein>
<reference evidence="1" key="1">
    <citation type="submission" date="2015-08" db="EMBL/GenBank/DDBJ databases">
        <title>Discovery of a novel antibiotic invisible to genome mining, by efficient functional screening of genomic libraries.</title>
        <authorList>
            <person name="Xu M."/>
            <person name="Wang Y."/>
            <person name="Liu M."/>
            <person name="Zhao Z."/>
            <person name="Xu L."/>
            <person name="Chen X."/>
            <person name="Gao G."/>
            <person name="Han D."/>
            <person name="Liu L."/>
            <person name="Huang S."/>
            <person name="He X."/>
            <person name="Lin S."/>
            <person name="Kang Q."/>
            <person name="Ou H."/>
            <person name="Zhou H."/>
            <person name="Pang X."/>
            <person name="Deng Z."/>
            <person name="Tao M."/>
        </authorList>
    </citation>
    <scope>NUCLEOTIDE SEQUENCE</scope>
    <source>
        <strain evidence="1">Sal35</strain>
    </source>
</reference>
<evidence type="ECO:0000313" key="1">
    <source>
        <dbReference type="EMBL" id="ALV82374.1"/>
    </source>
</evidence>
<sequence length="39" mass="4209">MHSSTVQEGSRPADLPKVECGRCRSPDVFGLLLSLALHT</sequence>
<proteinExistence type="predicted"/>
<accession>A0A0U3THJ4</accession>
<dbReference type="AlphaFoldDB" id="A0A0U3THJ4"/>
<dbReference type="EMBL" id="KT362047">
    <property type="protein sequence ID" value="ALV82374.1"/>
    <property type="molecule type" value="Genomic_DNA"/>
</dbReference>